<dbReference type="OrthoDB" id="2020015at2759"/>
<evidence type="ECO:0000313" key="1">
    <source>
        <dbReference type="EMBL" id="MQM01514.1"/>
    </source>
</evidence>
<gene>
    <name evidence="1" type="ORF">Taro_034274</name>
</gene>
<name>A0A843WBF8_COLES</name>
<feature type="non-terminal residue" evidence="1">
    <location>
        <position position="1"/>
    </location>
</feature>
<accession>A0A843WBF8</accession>
<sequence length="329" mass="37774">SFDVHLPGGAWTPTFRCHFLLDEEDQFQGLMRHILPYHPQDGEDVWSWRWSKGTTFSVKSAYEEPAFQELILLYTDEATCTESQNVEVMPLQLKIYERIPYPELPVIFPHKKLSFRILDTVRLDIASILGLLAYFVNYKFENILSSPSAIFLDIVAISALLLYVTRVALGYKQTWDRYQVNSLSFGAWAFDAGGIVLDSSYKMLEMNRALLVNRTLYEKTLASGFGSVHFLLDASEQQQYKEAILAYAILLHSEKCQVSCSKSLGDACERFMYDRFQEKVEMPTEKAIDTLLRLDIVREIPVSGRVGLKALPCLEAYEALRYRWDSLLS</sequence>
<dbReference type="InterPro" id="IPR022227">
    <property type="entry name" value="DUF3754"/>
</dbReference>
<dbReference type="Proteomes" id="UP000652761">
    <property type="component" value="Unassembled WGS sequence"/>
</dbReference>
<keyword evidence="2" id="KW-1185">Reference proteome</keyword>
<dbReference type="PANTHER" id="PTHR33645">
    <property type="entry name" value="AMINOPEPTIDASE (DUF3754)"/>
    <property type="match status" value="1"/>
</dbReference>
<evidence type="ECO:0000313" key="2">
    <source>
        <dbReference type="Proteomes" id="UP000652761"/>
    </source>
</evidence>
<proteinExistence type="predicted"/>
<protein>
    <submittedName>
        <fullName evidence="1">Uncharacterized protein</fullName>
    </submittedName>
</protein>
<dbReference type="PANTHER" id="PTHR33645:SF2">
    <property type="entry name" value="FAMILY PROTEIN, PUTATIVE (DUF3754)-RELATED"/>
    <property type="match status" value="1"/>
</dbReference>
<organism evidence="1 2">
    <name type="scientific">Colocasia esculenta</name>
    <name type="common">Wild taro</name>
    <name type="synonym">Arum esculentum</name>
    <dbReference type="NCBI Taxonomy" id="4460"/>
    <lineage>
        <taxon>Eukaryota</taxon>
        <taxon>Viridiplantae</taxon>
        <taxon>Streptophyta</taxon>
        <taxon>Embryophyta</taxon>
        <taxon>Tracheophyta</taxon>
        <taxon>Spermatophyta</taxon>
        <taxon>Magnoliopsida</taxon>
        <taxon>Liliopsida</taxon>
        <taxon>Araceae</taxon>
        <taxon>Aroideae</taxon>
        <taxon>Colocasieae</taxon>
        <taxon>Colocasia</taxon>
    </lineage>
</organism>
<reference evidence="1" key="1">
    <citation type="submission" date="2017-07" db="EMBL/GenBank/DDBJ databases">
        <title>Taro Niue Genome Assembly and Annotation.</title>
        <authorList>
            <person name="Atibalentja N."/>
            <person name="Keating K."/>
            <person name="Fields C.J."/>
        </authorList>
    </citation>
    <scope>NUCLEOTIDE SEQUENCE</scope>
    <source>
        <strain evidence="1">Niue_2</strain>
        <tissue evidence="1">Leaf</tissue>
    </source>
</reference>
<comment type="caution">
    <text evidence="1">The sequence shown here is derived from an EMBL/GenBank/DDBJ whole genome shotgun (WGS) entry which is preliminary data.</text>
</comment>
<dbReference type="AlphaFoldDB" id="A0A843WBF8"/>
<dbReference type="EMBL" id="NMUH01002690">
    <property type="protein sequence ID" value="MQM01514.1"/>
    <property type="molecule type" value="Genomic_DNA"/>
</dbReference>
<dbReference type="Pfam" id="PF12576">
    <property type="entry name" value="DUF3754"/>
    <property type="match status" value="1"/>
</dbReference>